<sequence length="311" mass="34111">MPETNQCSPGWDNGSGGLPRDVTGLLARTAGTDRPTFLSGFANAAVRQFSAEYLETTREGMWAGSREALSDLRLASRERVLDAGCGTGELTRVLREEVPGTVVGCDADPDLLARLEPPAVRGDATRLPFPDDSFDLVVCQALLINLPDPDAAIGDFARVSRDLVAAVEPDNGAVTVESTVESEPSLARRARERYLDGVDTDVTLGANVRERFEAAGLQDVRTRRYDHVRTVEPPYSEQAVEDARLKATGDGLADSRAELVAGDGPEAYERLREEWRSMGRSVVEQMQRRDYRRRETVPFYVTVGRVPGTRE</sequence>
<dbReference type="GO" id="GO:0008757">
    <property type="term" value="F:S-adenosylmethionine-dependent methyltransferase activity"/>
    <property type="evidence" value="ECO:0007669"/>
    <property type="project" value="InterPro"/>
</dbReference>
<dbReference type="InterPro" id="IPR013216">
    <property type="entry name" value="Methyltransf_11"/>
</dbReference>
<gene>
    <name evidence="2" type="ORF">HSR122_0302</name>
</gene>
<dbReference type="SUPFAM" id="SSF53335">
    <property type="entry name" value="S-adenosyl-L-methionine-dependent methyltransferases"/>
    <property type="match status" value="1"/>
</dbReference>
<dbReference type="CDD" id="cd02440">
    <property type="entry name" value="AdoMet_MTases"/>
    <property type="match status" value="1"/>
</dbReference>
<dbReference type="Proteomes" id="UP000662973">
    <property type="component" value="Chromosome"/>
</dbReference>
<dbReference type="Pfam" id="PF08241">
    <property type="entry name" value="Methyltransf_11"/>
    <property type="match status" value="1"/>
</dbReference>
<accession>A0A897N9A2</accession>
<keyword evidence="2" id="KW-0808">Transferase</keyword>
<protein>
    <submittedName>
        <fullName evidence="2">SAM-dependent methyltransferase</fullName>
    </submittedName>
</protein>
<dbReference type="InterPro" id="IPR029063">
    <property type="entry name" value="SAM-dependent_MTases_sf"/>
</dbReference>
<dbReference type="Gene3D" id="3.40.50.150">
    <property type="entry name" value="Vaccinia Virus protein VP39"/>
    <property type="match status" value="1"/>
</dbReference>
<dbReference type="PANTHER" id="PTHR43591:SF24">
    <property type="entry name" value="2-METHOXY-6-POLYPRENYL-1,4-BENZOQUINOL METHYLASE, MITOCHONDRIAL"/>
    <property type="match status" value="1"/>
</dbReference>
<keyword evidence="3" id="KW-1185">Reference proteome</keyword>
<keyword evidence="2" id="KW-0489">Methyltransferase</keyword>
<dbReference type="KEGG" id="hds:HSR122_0302"/>
<evidence type="ECO:0000313" key="2">
    <source>
        <dbReference type="EMBL" id="QSG07713.1"/>
    </source>
</evidence>
<dbReference type="EMBL" id="CP064788">
    <property type="protein sequence ID" value="QSG07713.1"/>
    <property type="molecule type" value="Genomic_DNA"/>
</dbReference>
<name>A0A897N9A2_9EURY</name>
<organism evidence="2 3">
    <name type="scientific">Halapricum desulfuricans</name>
    <dbReference type="NCBI Taxonomy" id="2841257"/>
    <lineage>
        <taxon>Archaea</taxon>
        <taxon>Methanobacteriati</taxon>
        <taxon>Methanobacteriota</taxon>
        <taxon>Stenosarchaea group</taxon>
        <taxon>Halobacteria</taxon>
        <taxon>Halobacteriales</taxon>
        <taxon>Haloarculaceae</taxon>
        <taxon>Halapricum</taxon>
    </lineage>
</organism>
<evidence type="ECO:0000259" key="1">
    <source>
        <dbReference type="Pfam" id="PF08241"/>
    </source>
</evidence>
<dbReference type="PANTHER" id="PTHR43591">
    <property type="entry name" value="METHYLTRANSFERASE"/>
    <property type="match status" value="1"/>
</dbReference>
<proteinExistence type="predicted"/>
<dbReference type="AlphaFoldDB" id="A0A897N9A2"/>
<dbReference type="GO" id="GO:0032259">
    <property type="term" value="P:methylation"/>
    <property type="evidence" value="ECO:0007669"/>
    <property type="project" value="UniProtKB-KW"/>
</dbReference>
<evidence type="ECO:0000313" key="3">
    <source>
        <dbReference type="Proteomes" id="UP000662973"/>
    </source>
</evidence>
<feature type="domain" description="Methyltransferase type 11" evidence="1">
    <location>
        <begin position="81"/>
        <end position="161"/>
    </location>
</feature>
<reference evidence="2 3" key="1">
    <citation type="submission" date="2020-11" db="EMBL/GenBank/DDBJ databases">
        <title>Carbohydrate-dependent, anaerobic sulfur respiration: A novel catabolism in halophilic archaea.</title>
        <authorList>
            <person name="Sorokin D.Y."/>
            <person name="Messina E."/>
            <person name="Smedile F."/>
            <person name="La Cono V."/>
            <person name="Hallsworth J.E."/>
            <person name="Yakimov M.M."/>
        </authorList>
    </citation>
    <scope>NUCLEOTIDE SEQUENCE [LARGE SCALE GENOMIC DNA]</scope>
    <source>
        <strain evidence="2 3">HSR12-2</strain>
    </source>
</reference>